<gene>
    <name evidence="2" type="ORF">SPHINGO391_480209</name>
</gene>
<evidence type="ECO:0000313" key="3">
    <source>
        <dbReference type="Proteomes" id="UP000326857"/>
    </source>
</evidence>
<name>A0A5E8A6T9_9SPHN</name>
<evidence type="ECO:0000256" key="1">
    <source>
        <dbReference type="SAM" id="MobiDB-lite"/>
    </source>
</evidence>
<dbReference type="Proteomes" id="UP000326857">
    <property type="component" value="Unassembled WGS sequence"/>
</dbReference>
<accession>A0A5E8A6T9</accession>
<dbReference type="AlphaFoldDB" id="A0A5E8A6T9"/>
<organism evidence="2 3">
    <name type="scientific">Sphingomonas aurantiaca</name>
    <dbReference type="NCBI Taxonomy" id="185949"/>
    <lineage>
        <taxon>Bacteria</taxon>
        <taxon>Pseudomonadati</taxon>
        <taxon>Pseudomonadota</taxon>
        <taxon>Alphaproteobacteria</taxon>
        <taxon>Sphingomonadales</taxon>
        <taxon>Sphingomonadaceae</taxon>
        <taxon>Sphingomonas</taxon>
    </lineage>
</organism>
<protein>
    <submittedName>
        <fullName evidence="2">Uncharacterized protein</fullName>
    </submittedName>
</protein>
<sequence length="127" mass="13225">MWTFHCACGGSDRSASDPLVPTSVRRSTPAAFIAGTRVASAQPSMTSVHAISTTIGRRMSLCMKKPPPVIPGRGCLNCPVGAMVSLILPRQGEVAGACLTEGEDTEPTLSPPPPPSLRATSPLRGRM</sequence>
<evidence type="ECO:0000313" key="2">
    <source>
        <dbReference type="EMBL" id="VVT25252.1"/>
    </source>
</evidence>
<reference evidence="2 3" key="1">
    <citation type="submission" date="2019-09" db="EMBL/GenBank/DDBJ databases">
        <authorList>
            <person name="Dittami M. S."/>
        </authorList>
    </citation>
    <scope>NUCLEOTIDE SEQUENCE [LARGE SCALE GENOMIC DNA]</scope>
    <source>
        <strain evidence="2">SPHINGO391</strain>
    </source>
</reference>
<feature type="compositionally biased region" description="Low complexity" evidence="1">
    <location>
        <begin position="117"/>
        <end position="127"/>
    </location>
</feature>
<proteinExistence type="predicted"/>
<dbReference type="EMBL" id="CABVLI010000043">
    <property type="protein sequence ID" value="VVT25252.1"/>
    <property type="molecule type" value="Genomic_DNA"/>
</dbReference>
<feature type="region of interest" description="Disordered" evidence="1">
    <location>
        <begin position="99"/>
        <end position="127"/>
    </location>
</feature>